<proteinExistence type="predicted"/>
<protein>
    <recommendedName>
        <fullName evidence="3">Phosphatidic acid phosphatase type 2/haloperoxidase domain-containing protein</fullName>
    </recommendedName>
</protein>
<gene>
    <name evidence="4" type="ORF">KCMC57_27770</name>
</gene>
<organism evidence="4">
    <name type="scientific">Kitasatospora sp. CMC57</name>
    <dbReference type="NCBI Taxonomy" id="3231513"/>
    <lineage>
        <taxon>Bacteria</taxon>
        <taxon>Bacillati</taxon>
        <taxon>Actinomycetota</taxon>
        <taxon>Actinomycetes</taxon>
        <taxon>Kitasatosporales</taxon>
        <taxon>Streptomycetaceae</taxon>
        <taxon>Kitasatospora</taxon>
    </lineage>
</organism>
<dbReference type="RefSeq" id="WP_407988822.1">
    <property type="nucleotide sequence ID" value="NZ_AP035881.2"/>
</dbReference>
<feature type="transmembrane region" description="Helical" evidence="2">
    <location>
        <begin position="150"/>
        <end position="173"/>
    </location>
</feature>
<feature type="transmembrane region" description="Helical" evidence="2">
    <location>
        <begin position="112"/>
        <end position="130"/>
    </location>
</feature>
<sequence>MYPPNDGAPADPGPAASASRAARRRQQLLICSAVAFGSAALLGVLLALVTSHWGPLARLDHGWVSSLHGYAVRHNVWTAAMQTLADIGGTTTMRALLGLAAVWLWAIGARTLGGWAATLILTGWLAGWSGKNIVGRERPRFPDSVAQTNGFSFPSGHALASAITCAALVILVWPRANRAGRVVSCTFAALTVLAIGWTRIALATHWPSDVLAGWLAAALIVSTVTLAVELWQPGALSRDVRRVDWRTRPRIQRVLATDTPGVDPLDPFDPSGPFEPLEPGFEPDSGPATGPLRAPGRRADGQ</sequence>
<dbReference type="AlphaFoldDB" id="A0AB33JYI3"/>
<keyword evidence="2" id="KW-0812">Transmembrane</keyword>
<dbReference type="PANTHER" id="PTHR14969">
    <property type="entry name" value="SPHINGOSINE-1-PHOSPHATE PHOSPHOHYDROLASE"/>
    <property type="match status" value="1"/>
</dbReference>
<feature type="region of interest" description="Disordered" evidence="1">
    <location>
        <begin position="256"/>
        <end position="302"/>
    </location>
</feature>
<evidence type="ECO:0000256" key="1">
    <source>
        <dbReference type="SAM" id="MobiDB-lite"/>
    </source>
</evidence>
<feature type="transmembrane region" description="Helical" evidence="2">
    <location>
        <begin position="212"/>
        <end position="231"/>
    </location>
</feature>
<dbReference type="InterPro" id="IPR000326">
    <property type="entry name" value="PAP2/HPO"/>
</dbReference>
<reference evidence="4" key="1">
    <citation type="submission" date="2024-07" db="EMBL/GenBank/DDBJ databases">
        <title>Complete genome sequences of cellulolytic bacteria, Kitasatospora sp. CMC57 and Streptomyces sp. CMC78, isolated from Japanese agricultural soil.</title>
        <authorList>
            <person name="Hashimoto T."/>
            <person name="Ito M."/>
            <person name="Iwamoto M."/>
            <person name="Fukahori D."/>
            <person name="Shoda T."/>
            <person name="Sakoda M."/>
            <person name="Morohoshi T."/>
            <person name="Mitsuboshi M."/>
            <person name="Nishizawa T."/>
        </authorList>
    </citation>
    <scope>NUCLEOTIDE SEQUENCE</scope>
    <source>
        <strain evidence="4">CMC57</strain>
    </source>
</reference>
<feature type="transmembrane region" description="Helical" evidence="2">
    <location>
        <begin position="185"/>
        <end position="206"/>
    </location>
</feature>
<feature type="transmembrane region" description="Helical" evidence="2">
    <location>
        <begin position="87"/>
        <end position="105"/>
    </location>
</feature>
<dbReference type="InterPro" id="IPR036938">
    <property type="entry name" value="PAP2/HPO_sf"/>
</dbReference>
<evidence type="ECO:0000256" key="2">
    <source>
        <dbReference type="SAM" id="Phobius"/>
    </source>
</evidence>
<keyword evidence="2" id="KW-0472">Membrane</keyword>
<dbReference type="PANTHER" id="PTHR14969:SF13">
    <property type="entry name" value="AT30094P"/>
    <property type="match status" value="1"/>
</dbReference>
<feature type="compositionally biased region" description="Low complexity" evidence="1">
    <location>
        <begin position="271"/>
        <end position="283"/>
    </location>
</feature>
<dbReference type="EMBL" id="AP035881">
    <property type="protein sequence ID" value="BFP46409.1"/>
    <property type="molecule type" value="Genomic_DNA"/>
</dbReference>
<name>A0AB33JYI3_9ACTN</name>
<feature type="transmembrane region" description="Helical" evidence="2">
    <location>
        <begin position="28"/>
        <end position="49"/>
    </location>
</feature>
<dbReference type="SMART" id="SM00014">
    <property type="entry name" value="acidPPc"/>
    <property type="match status" value="1"/>
</dbReference>
<dbReference type="Pfam" id="PF01569">
    <property type="entry name" value="PAP2"/>
    <property type="match status" value="1"/>
</dbReference>
<dbReference type="Gene3D" id="1.20.144.10">
    <property type="entry name" value="Phosphatidic acid phosphatase type 2/haloperoxidase"/>
    <property type="match status" value="1"/>
</dbReference>
<evidence type="ECO:0000313" key="4">
    <source>
        <dbReference type="EMBL" id="BFP46409.1"/>
    </source>
</evidence>
<accession>A0AB33JYI3</accession>
<keyword evidence="2" id="KW-1133">Transmembrane helix</keyword>
<dbReference type="SUPFAM" id="SSF48317">
    <property type="entry name" value="Acid phosphatase/Vanadium-dependent haloperoxidase"/>
    <property type="match status" value="1"/>
</dbReference>
<dbReference type="CDD" id="cd03392">
    <property type="entry name" value="PAP2_like_2"/>
    <property type="match status" value="1"/>
</dbReference>
<evidence type="ECO:0000259" key="3">
    <source>
        <dbReference type="SMART" id="SM00014"/>
    </source>
</evidence>
<feature type="domain" description="Phosphatidic acid phosphatase type 2/haloperoxidase" evidence="3">
    <location>
        <begin position="112"/>
        <end position="225"/>
    </location>
</feature>